<feature type="domain" description="PPM-type phosphatase" evidence="4">
    <location>
        <begin position="224"/>
        <end position="437"/>
    </location>
</feature>
<dbReference type="Proteomes" id="UP001550044">
    <property type="component" value="Unassembled WGS sequence"/>
</dbReference>
<dbReference type="Pfam" id="PF07228">
    <property type="entry name" value="SpoIIE"/>
    <property type="match status" value="1"/>
</dbReference>
<dbReference type="SUPFAM" id="SSF81606">
    <property type="entry name" value="PP2C-like"/>
    <property type="match status" value="1"/>
</dbReference>
<dbReference type="InterPro" id="IPR001932">
    <property type="entry name" value="PPM-type_phosphatase-like_dom"/>
</dbReference>
<dbReference type="RefSeq" id="WP_356711493.1">
    <property type="nucleotide sequence ID" value="NZ_JBEXIP010000027.1"/>
</dbReference>
<dbReference type="EMBL" id="JBEXIP010000027">
    <property type="protein sequence ID" value="MET8436597.1"/>
    <property type="molecule type" value="Genomic_DNA"/>
</dbReference>
<evidence type="ECO:0000313" key="5">
    <source>
        <dbReference type="EMBL" id="MET8436597.1"/>
    </source>
</evidence>
<dbReference type="SMART" id="SM00331">
    <property type="entry name" value="PP2C_SIG"/>
    <property type="match status" value="1"/>
</dbReference>
<dbReference type="Gene3D" id="3.30.450.40">
    <property type="match status" value="1"/>
</dbReference>
<dbReference type="InterPro" id="IPR052016">
    <property type="entry name" value="Bact_Sigma-Reg"/>
</dbReference>
<dbReference type="SMART" id="SM00065">
    <property type="entry name" value="GAF"/>
    <property type="match status" value="1"/>
</dbReference>
<dbReference type="InterPro" id="IPR029016">
    <property type="entry name" value="GAF-like_dom_sf"/>
</dbReference>
<reference evidence="5 6" key="1">
    <citation type="submission" date="2024-06" db="EMBL/GenBank/DDBJ databases">
        <title>The Natural Products Discovery Center: Release of the First 8490 Sequenced Strains for Exploring Actinobacteria Biosynthetic Diversity.</title>
        <authorList>
            <person name="Kalkreuter E."/>
            <person name="Kautsar S.A."/>
            <person name="Yang D."/>
            <person name="Bader C.D."/>
            <person name="Teijaro C.N."/>
            <person name="Fluegel L."/>
            <person name="Davis C.M."/>
            <person name="Simpson J.R."/>
            <person name="Lauterbach L."/>
            <person name="Steele A.D."/>
            <person name="Gui C."/>
            <person name="Meng S."/>
            <person name="Li G."/>
            <person name="Viehrig K."/>
            <person name="Ye F."/>
            <person name="Su P."/>
            <person name="Kiefer A.F."/>
            <person name="Nichols A."/>
            <person name="Cepeda A.J."/>
            <person name="Yan W."/>
            <person name="Fan B."/>
            <person name="Jiang Y."/>
            <person name="Adhikari A."/>
            <person name="Zheng C.-J."/>
            <person name="Schuster L."/>
            <person name="Cowan T.M."/>
            <person name="Smanski M.J."/>
            <person name="Chevrette M.G."/>
            <person name="De Carvalho L.P.S."/>
            <person name="Shen B."/>
        </authorList>
    </citation>
    <scope>NUCLEOTIDE SEQUENCE [LARGE SCALE GENOMIC DNA]</scope>
    <source>
        <strain evidence="5 6">NPDC005137</strain>
    </source>
</reference>
<sequence length="441" mass="47748">MERDQPQPANVADLHDFLDHQLDQISAQLQGLARTKDRLQALLDAVMAVSRELELPVVLERIITAAMDLVQARYGALGVLDEQGTGLAHFIPVGLSERELADLGGVELPRGRGLLGTLIRRPEPLRVQEISAHPHSAGFPPGHPPMRSLLGVAISVRGEVYGDLYLADRRDGEPFDAYDEDIVVALAGAAGVAIENARLFEHARAGSELFQRLLLPTLSDLRPYEGAAVYRPATTPARVGGDWYDAFLLPDRACAAVIGDVCGHDLKAAAAMAQTRNMLRALLYDRRTPPSAVLTQLDQTLHAITNNPLTTACLARIEPEGSTWTLRWSTAGHLPPLLITPGHRPTYLHADPGIPLGVDPDRPRRDHTHPLPAGSTVVFFTDGLVEHPQHPIDSSLDALAQIATTLGDLCLNDLCQALADHHPSDGHDDMAILALRTPLQT</sequence>
<dbReference type="SUPFAM" id="SSF55781">
    <property type="entry name" value="GAF domain-like"/>
    <property type="match status" value="1"/>
</dbReference>
<accession>A0ABV2UFG3</accession>
<name>A0ABV2UFG3_9ACTN</name>
<evidence type="ECO:0000256" key="2">
    <source>
        <dbReference type="SAM" id="Coils"/>
    </source>
</evidence>
<proteinExistence type="predicted"/>
<dbReference type="InterPro" id="IPR003018">
    <property type="entry name" value="GAF"/>
</dbReference>
<keyword evidence="1" id="KW-0378">Hydrolase</keyword>
<dbReference type="PANTHER" id="PTHR43156:SF2">
    <property type="entry name" value="STAGE II SPORULATION PROTEIN E"/>
    <property type="match status" value="1"/>
</dbReference>
<comment type="caution">
    <text evidence="5">The sequence shown here is derived from an EMBL/GenBank/DDBJ whole genome shotgun (WGS) entry which is preliminary data.</text>
</comment>
<organism evidence="5 6">
    <name type="scientific">Streptomyces sp. 900116325</name>
    <dbReference type="NCBI Taxonomy" id="3154295"/>
    <lineage>
        <taxon>Bacteria</taxon>
        <taxon>Bacillati</taxon>
        <taxon>Actinomycetota</taxon>
        <taxon>Actinomycetes</taxon>
        <taxon>Kitasatosporales</taxon>
        <taxon>Streptomycetaceae</taxon>
        <taxon>Streptomyces</taxon>
    </lineage>
</organism>
<feature type="domain" description="GAF" evidence="3">
    <location>
        <begin position="54"/>
        <end position="204"/>
    </location>
</feature>
<protein>
    <submittedName>
        <fullName evidence="5">GAF domain-containing SpoIIE family protein phosphatase</fullName>
    </submittedName>
</protein>
<dbReference type="Gene3D" id="3.60.40.10">
    <property type="entry name" value="PPM-type phosphatase domain"/>
    <property type="match status" value="1"/>
</dbReference>
<gene>
    <name evidence="5" type="ORF">ABZV61_28230</name>
</gene>
<keyword evidence="2" id="KW-0175">Coiled coil</keyword>
<dbReference type="InterPro" id="IPR036457">
    <property type="entry name" value="PPM-type-like_dom_sf"/>
</dbReference>
<evidence type="ECO:0000259" key="4">
    <source>
        <dbReference type="SMART" id="SM00331"/>
    </source>
</evidence>
<feature type="coiled-coil region" evidence="2">
    <location>
        <begin position="22"/>
        <end position="52"/>
    </location>
</feature>
<evidence type="ECO:0000259" key="3">
    <source>
        <dbReference type="SMART" id="SM00065"/>
    </source>
</evidence>
<dbReference type="Pfam" id="PF13185">
    <property type="entry name" value="GAF_2"/>
    <property type="match status" value="1"/>
</dbReference>
<keyword evidence="6" id="KW-1185">Reference proteome</keyword>
<evidence type="ECO:0000313" key="6">
    <source>
        <dbReference type="Proteomes" id="UP001550044"/>
    </source>
</evidence>
<dbReference type="PANTHER" id="PTHR43156">
    <property type="entry name" value="STAGE II SPORULATION PROTEIN E-RELATED"/>
    <property type="match status" value="1"/>
</dbReference>
<evidence type="ECO:0000256" key="1">
    <source>
        <dbReference type="ARBA" id="ARBA00022801"/>
    </source>
</evidence>